<reference evidence="1" key="1">
    <citation type="submission" date="2020-05" db="EMBL/GenBank/DDBJ databases">
        <title>Large-scale comparative analyses of tick genomes elucidate their genetic diversity and vector capacities.</title>
        <authorList>
            <person name="Jia N."/>
            <person name="Wang J."/>
            <person name="Shi W."/>
            <person name="Du L."/>
            <person name="Sun Y."/>
            <person name="Zhan W."/>
            <person name="Jiang J."/>
            <person name="Wang Q."/>
            <person name="Zhang B."/>
            <person name="Ji P."/>
            <person name="Sakyi L.B."/>
            <person name="Cui X."/>
            <person name="Yuan T."/>
            <person name="Jiang B."/>
            <person name="Yang W."/>
            <person name="Lam T.T.-Y."/>
            <person name="Chang Q."/>
            <person name="Ding S."/>
            <person name="Wang X."/>
            <person name="Zhu J."/>
            <person name="Ruan X."/>
            <person name="Zhao L."/>
            <person name="Wei J."/>
            <person name="Que T."/>
            <person name="Du C."/>
            <person name="Cheng J."/>
            <person name="Dai P."/>
            <person name="Han X."/>
            <person name="Huang E."/>
            <person name="Gao Y."/>
            <person name="Liu J."/>
            <person name="Shao H."/>
            <person name="Ye R."/>
            <person name="Li L."/>
            <person name="Wei W."/>
            <person name="Wang X."/>
            <person name="Wang C."/>
            <person name="Yang T."/>
            <person name="Huo Q."/>
            <person name="Li W."/>
            <person name="Guo W."/>
            <person name="Chen H."/>
            <person name="Zhou L."/>
            <person name="Ni X."/>
            <person name="Tian J."/>
            <person name="Zhou Y."/>
            <person name="Sheng Y."/>
            <person name="Liu T."/>
            <person name="Pan Y."/>
            <person name="Xia L."/>
            <person name="Li J."/>
            <person name="Zhao F."/>
            <person name="Cao W."/>
        </authorList>
    </citation>
    <scope>NUCLEOTIDE SEQUENCE</scope>
    <source>
        <strain evidence="1">Hyas-2018</strain>
    </source>
</reference>
<evidence type="ECO:0000313" key="2">
    <source>
        <dbReference type="Proteomes" id="UP000821845"/>
    </source>
</evidence>
<keyword evidence="2" id="KW-1185">Reference proteome</keyword>
<evidence type="ECO:0000313" key="1">
    <source>
        <dbReference type="EMBL" id="KAH6922177.1"/>
    </source>
</evidence>
<sequence>MDGTRQRFPYRVCGFGEHVEWKIVEFLKDLDDVQVCNWCGVVSAKAAVLSCLHLVCEECHAIAYAEVAPVCWIDKQTLSSKQELAKSPLNNTLQYKKVRCLKTDSGCDYTGPISVLNEHLLWSCDFYFKECSRCEKAVVLKDFVSHYKACKGLEGVFVRGVDVLSLIDDIKNTRRELEQVSALTTSEVGDAVALLTDQLETLQVQLTNSECRLGNVPLDERDQ</sequence>
<proteinExistence type="predicted"/>
<comment type="caution">
    <text evidence="1">The sequence shown here is derived from an EMBL/GenBank/DDBJ whole genome shotgun (WGS) entry which is preliminary data.</text>
</comment>
<dbReference type="Proteomes" id="UP000821845">
    <property type="component" value="Chromosome 9"/>
</dbReference>
<name>A0ACB7RMQ3_HYAAI</name>
<dbReference type="EMBL" id="CM023489">
    <property type="protein sequence ID" value="KAH6922177.1"/>
    <property type="molecule type" value="Genomic_DNA"/>
</dbReference>
<gene>
    <name evidence="1" type="ORF">HPB50_010730</name>
</gene>
<organism evidence="1 2">
    <name type="scientific">Hyalomma asiaticum</name>
    <name type="common">Tick</name>
    <dbReference type="NCBI Taxonomy" id="266040"/>
    <lineage>
        <taxon>Eukaryota</taxon>
        <taxon>Metazoa</taxon>
        <taxon>Ecdysozoa</taxon>
        <taxon>Arthropoda</taxon>
        <taxon>Chelicerata</taxon>
        <taxon>Arachnida</taxon>
        <taxon>Acari</taxon>
        <taxon>Parasitiformes</taxon>
        <taxon>Ixodida</taxon>
        <taxon>Ixodoidea</taxon>
        <taxon>Ixodidae</taxon>
        <taxon>Hyalomminae</taxon>
        <taxon>Hyalomma</taxon>
    </lineage>
</organism>
<protein>
    <submittedName>
        <fullName evidence="1">Uncharacterized protein</fullName>
    </submittedName>
</protein>
<accession>A0ACB7RMQ3</accession>